<dbReference type="Gene3D" id="3.40.50.1820">
    <property type="entry name" value="alpha/beta hydrolase"/>
    <property type="match status" value="1"/>
</dbReference>
<dbReference type="PANTHER" id="PTHR48081:SF6">
    <property type="entry name" value="PEPTIDASE S9 PROLYL OLIGOPEPTIDASE CATALYTIC DOMAIN-CONTAINING PROTEIN"/>
    <property type="match status" value="1"/>
</dbReference>
<dbReference type="InterPro" id="IPR050300">
    <property type="entry name" value="GDXG_lipolytic_enzyme"/>
</dbReference>
<comment type="caution">
    <text evidence="4">The sequence shown here is derived from an EMBL/GenBank/DDBJ whole genome shotgun (WGS) entry which is preliminary data.</text>
</comment>
<keyword evidence="2" id="KW-0732">Signal</keyword>
<dbReference type="Pfam" id="PF20434">
    <property type="entry name" value="BD-FAE"/>
    <property type="match status" value="1"/>
</dbReference>
<dbReference type="STRING" id="1572751.PK98_12690"/>
<accession>A0A0B2BYN1</accession>
<dbReference type="AlphaFoldDB" id="A0A0B2BYN1"/>
<protein>
    <recommendedName>
        <fullName evidence="3">BD-FAE-like domain-containing protein</fullName>
    </recommendedName>
</protein>
<feature type="domain" description="BD-FAE-like" evidence="3">
    <location>
        <begin position="90"/>
        <end position="273"/>
    </location>
</feature>
<dbReference type="InterPro" id="IPR029058">
    <property type="entry name" value="AB_hydrolase_fold"/>
</dbReference>
<dbReference type="Proteomes" id="UP000030988">
    <property type="component" value="Unassembled WGS sequence"/>
</dbReference>
<name>A0A0B2BYN1_9SPHN</name>
<keyword evidence="5" id="KW-1185">Reference proteome</keyword>
<evidence type="ECO:0000256" key="2">
    <source>
        <dbReference type="SAM" id="SignalP"/>
    </source>
</evidence>
<feature type="chain" id="PRO_5002071571" description="BD-FAE-like domain-containing protein" evidence="2">
    <location>
        <begin position="29"/>
        <end position="317"/>
    </location>
</feature>
<evidence type="ECO:0000256" key="1">
    <source>
        <dbReference type="ARBA" id="ARBA00022801"/>
    </source>
</evidence>
<gene>
    <name evidence="4" type="ORF">PK98_12690</name>
</gene>
<evidence type="ECO:0000313" key="4">
    <source>
        <dbReference type="EMBL" id="KHL24766.1"/>
    </source>
</evidence>
<dbReference type="PROSITE" id="PS51318">
    <property type="entry name" value="TAT"/>
    <property type="match status" value="1"/>
</dbReference>
<sequence length="317" mass="33487">MPPVEVDRRRLLAGAALLPVMAAMPAQAAIARLPYRTLPLWPGAAPGAEGVTVTQRSVLRSPTSSPDDLAFYGITRPTLTLVQPAQPNGTALLMIPGGGYERIAASPDGGGIAHHLAGLGFHVGVLLYRLPYDGWTAGPDAPLQDAQRALRMLAAESGAQRTGTIGFSAGGHLAGALATRHMDATYAPLDSLDQRTARPDFAALMFAVVTMTDPHAHKPSRRNLIGAEPSAELIRRHSIEQNLPDDLPPIFLSAAVDDRVVPVENTLMLHAALKAKGMNAPCHVFDVGGHGFGSVEDAGGPGHFWPLLFTDWLGRQA</sequence>
<keyword evidence="1" id="KW-0378">Hydrolase</keyword>
<reference evidence="4 5" key="1">
    <citation type="submission" date="2014-11" db="EMBL/GenBank/DDBJ databases">
        <title>Draft genome sequence of Kirrobacter mercurialis.</title>
        <authorList>
            <person name="Coil D.A."/>
            <person name="Eisen J.A."/>
        </authorList>
    </citation>
    <scope>NUCLEOTIDE SEQUENCE [LARGE SCALE GENOMIC DNA]</scope>
    <source>
        <strain evidence="4 5">Coronado</strain>
    </source>
</reference>
<dbReference type="InterPro" id="IPR049492">
    <property type="entry name" value="BD-FAE-like_dom"/>
</dbReference>
<dbReference type="PANTHER" id="PTHR48081">
    <property type="entry name" value="AB HYDROLASE SUPERFAMILY PROTEIN C4A8.06C"/>
    <property type="match status" value="1"/>
</dbReference>
<dbReference type="OrthoDB" id="9771666at2"/>
<feature type="signal peptide" evidence="2">
    <location>
        <begin position="1"/>
        <end position="28"/>
    </location>
</feature>
<dbReference type="GO" id="GO:0016787">
    <property type="term" value="F:hydrolase activity"/>
    <property type="evidence" value="ECO:0007669"/>
    <property type="project" value="UniProtKB-KW"/>
</dbReference>
<organism evidence="4 5">
    <name type="scientific">Croceibacterium mercuriale</name>
    <dbReference type="NCBI Taxonomy" id="1572751"/>
    <lineage>
        <taxon>Bacteria</taxon>
        <taxon>Pseudomonadati</taxon>
        <taxon>Pseudomonadota</taxon>
        <taxon>Alphaproteobacteria</taxon>
        <taxon>Sphingomonadales</taxon>
        <taxon>Erythrobacteraceae</taxon>
        <taxon>Croceibacterium</taxon>
    </lineage>
</organism>
<dbReference type="SUPFAM" id="SSF53474">
    <property type="entry name" value="alpha/beta-Hydrolases"/>
    <property type="match status" value="1"/>
</dbReference>
<dbReference type="RefSeq" id="WP_039097223.1">
    <property type="nucleotide sequence ID" value="NZ_JTDN01000002.1"/>
</dbReference>
<dbReference type="InterPro" id="IPR006311">
    <property type="entry name" value="TAT_signal"/>
</dbReference>
<proteinExistence type="predicted"/>
<evidence type="ECO:0000313" key="5">
    <source>
        <dbReference type="Proteomes" id="UP000030988"/>
    </source>
</evidence>
<evidence type="ECO:0000259" key="3">
    <source>
        <dbReference type="Pfam" id="PF20434"/>
    </source>
</evidence>
<dbReference type="EMBL" id="JTDN01000002">
    <property type="protein sequence ID" value="KHL24766.1"/>
    <property type="molecule type" value="Genomic_DNA"/>
</dbReference>